<feature type="chain" id="PRO_5014461844" evidence="1">
    <location>
        <begin position="20"/>
        <end position="77"/>
    </location>
</feature>
<dbReference type="Proteomes" id="UP000236291">
    <property type="component" value="Unassembled WGS sequence"/>
</dbReference>
<gene>
    <name evidence="2" type="ORF">L195_g058718</name>
</gene>
<keyword evidence="1" id="KW-0732">Signal</keyword>
<proteinExistence type="predicted"/>
<evidence type="ECO:0000313" key="3">
    <source>
        <dbReference type="Proteomes" id="UP000236291"/>
    </source>
</evidence>
<feature type="signal peptide" evidence="1">
    <location>
        <begin position="1"/>
        <end position="19"/>
    </location>
</feature>
<reference evidence="2 3" key="2">
    <citation type="journal article" date="2017" name="Front. Plant Sci.">
        <title>Gene Classification and Mining of Molecular Markers Useful in Red Clover (Trifolium pratense) Breeding.</title>
        <authorList>
            <person name="Istvanek J."/>
            <person name="Dluhosova J."/>
            <person name="Dluhos P."/>
            <person name="Patkova L."/>
            <person name="Nedelnik J."/>
            <person name="Repkova J."/>
        </authorList>
    </citation>
    <scope>NUCLEOTIDE SEQUENCE [LARGE SCALE GENOMIC DNA]</scope>
    <source>
        <strain evidence="3">cv. Tatra</strain>
        <tissue evidence="2">Young leaves</tissue>
    </source>
</reference>
<accession>A0A2K3JU08</accession>
<dbReference type="EMBL" id="ASHM01123801">
    <property type="protein sequence ID" value="PNX57486.1"/>
    <property type="molecule type" value="Genomic_DNA"/>
</dbReference>
<name>A0A2K3JU08_TRIPR</name>
<comment type="caution">
    <text evidence="2">The sequence shown here is derived from an EMBL/GenBank/DDBJ whole genome shotgun (WGS) entry which is preliminary data.</text>
</comment>
<feature type="non-terminal residue" evidence="2">
    <location>
        <position position="1"/>
    </location>
</feature>
<evidence type="ECO:0000256" key="1">
    <source>
        <dbReference type="SAM" id="SignalP"/>
    </source>
</evidence>
<protein>
    <submittedName>
        <fullName evidence="2">Uncharacterized protein</fullName>
    </submittedName>
</protein>
<sequence length="77" mass="8825">FNFMRKTPMLLNLLNLATGMQDRTPLVAQDLRKSVMNSKDSNPFSENDFSIYTDRNHAARGCFFSHYAARVTAPRRA</sequence>
<reference evidence="2 3" key="1">
    <citation type="journal article" date="2014" name="Am. J. Bot.">
        <title>Genome assembly and annotation for red clover (Trifolium pratense; Fabaceae).</title>
        <authorList>
            <person name="Istvanek J."/>
            <person name="Jaros M."/>
            <person name="Krenek A."/>
            <person name="Repkova J."/>
        </authorList>
    </citation>
    <scope>NUCLEOTIDE SEQUENCE [LARGE SCALE GENOMIC DNA]</scope>
    <source>
        <strain evidence="3">cv. Tatra</strain>
        <tissue evidence="2">Young leaves</tissue>
    </source>
</reference>
<evidence type="ECO:0000313" key="2">
    <source>
        <dbReference type="EMBL" id="PNX57486.1"/>
    </source>
</evidence>
<organism evidence="2 3">
    <name type="scientific">Trifolium pratense</name>
    <name type="common">Red clover</name>
    <dbReference type="NCBI Taxonomy" id="57577"/>
    <lineage>
        <taxon>Eukaryota</taxon>
        <taxon>Viridiplantae</taxon>
        <taxon>Streptophyta</taxon>
        <taxon>Embryophyta</taxon>
        <taxon>Tracheophyta</taxon>
        <taxon>Spermatophyta</taxon>
        <taxon>Magnoliopsida</taxon>
        <taxon>eudicotyledons</taxon>
        <taxon>Gunneridae</taxon>
        <taxon>Pentapetalae</taxon>
        <taxon>rosids</taxon>
        <taxon>fabids</taxon>
        <taxon>Fabales</taxon>
        <taxon>Fabaceae</taxon>
        <taxon>Papilionoideae</taxon>
        <taxon>50 kb inversion clade</taxon>
        <taxon>NPAAA clade</taxon>
        <taxon>Hologalegina</taxon>
        <taxon>IRL clade</taxon>
        <taxon>Trifolieae</taxon>
        <taxon>Trifolium</taxon>
    </lineage>
</organism>
<dbReference type="AlphaFoldDB" id="A0A2K3JU08"/>